<dbReference type="Pfam" id="PF00186">
    <property type="entry name" value="DHFR_1"/>
    <property type="match status" value="1"/>
</dbReference>
<dbReference type="InterPro" id="IPR012259">
    <property type="entry name" value="DHFR"/>
</dbReference>
<keyword evidence="11" id="KW-1185">Reference proteome</keyword>
<dbReference type="EC" id="1.5.1.3" evidence="3 7"/>
<comment type="caution">
    <text evidence="10">The sequence shown here is derived from an EMBL/GenBank/DDBJ whole genome shotgun (WGS) entry which is preliminary data.</text>
</comment>
<protein>
    <recommendedName>
        <fullName evidence="3 7">Dihydrofolate reductase</fullName>
        <ecNumber evidence="3 7">1.5.1.3</ecNumber>
    </recommendedName>
</protein>
<dbReference type="EMBL" id="JADCSA010000014">
    <property type="protein sequence ID" value="MBE7325660.1"/>
    <property type="molecule type" value="Genomic_DNA"/>
</dbReference>
<keyword evidence="6 7" id="KW-0560">Oxidoreductase</keyword>
<evidence type="ECO:0000256" key="1">
    <source>
        <dbReference type="ARBA" id="ARBA00004903"/>
    </source>
</evidence>
<dbReference type="PRINTS" id="PR00070">
    <property type="entry name" value="DHFR"/>
</dbReference>
<dbReference type="RefSeq" id="WP_193638984.1">
    <property type="nucleotide sequence ID" value="NZ_JADCSA010000014.1"/>
</dbReference>
<evidence type="ECO:0000313" key="11">
    <source>
        <dbReference type="Proteomes" id="UP000756387"/>
    </source>
</evidence>
<evidence type="ECO:0000256" key="4">
    <source>
        <dbReference type="ARBA" id="ARBA00022563"/>
    </source>
</evidence>
<proteinExistence type="inferred from homology"/>
<keyword evidence="4 7" id="KW-0554">One-carbon metabolism</keyword>
<evidence type="ECO:0000256" key="3">
    <source>
        <dbReference type="ARBA" id="ARBA00012856"/>
    </source>
</evidence>
<comment type="function">
    <text evidence="7">Key enzyme in folate metabolism. Catalyzes an essential reaction for de novo glycine and purine synthesis, and for DNA precursor synthesis.</text>
</comment>
<comment type="catalytic activity">
    <reaction evidence="7">
        <text>(6S)-5,6,7,8-tetrahydrofolate + NADP(+) = 7,8-dihydrofolate + NADPH + H(+)</text>
        <dbReference type="Rhea" id="RHEA:15009"/>
        <dbReference type="ChEBI" id="CHEBI:15378"/>
        <dbReference type="ChEBI" id="CHEBI:57451"/>
        <dbReference type="ChEBI" id="CHEBI:57453"/>
        <dbReference type="ChEBI" id="CHEBI:57783"/>
        <dbReference type="ChEBI" id="CHEBI:58349"/>
        <dbReference type="EC" id="1.5.1.3"/>
    </reaction>
</comment>
<sequence>MNDSHSTSTPEGSRRKVTLIAAHARNRVIGDGPDIPWHSREDFGHFKAMTLGHTLVMGRVTHESIGRPLPGRRTIVLTRDPAWRDDGVTVAATLEEAYALAGETEIFVAGGAQVYAAALPGATHQILTEVDLDVPGDAHYPEFDEQEWREVRRISRPDLDPPLAWVWWERR</sequence>
<dbReference type="PIRSF" id="PIRSF000194">
    <property type="entry name" value="DHFR"/>
    <property type="match status" value="1"/>
</dbReference>
<name>A0ABR9RVM7_9ACTN</name>
<reference evidence="10 11" key="1">
    <citation type="submission" date="2020-10" db="EMBL/GenBank/DDBJ databases">
        <title>Nocardioides sp. isolated from sludge.</title>
        <authorList>
            <person name="Zhang X."/>
        </authorList>
    </citation>
    <scope>NUCLEOTIDE SEQUENCE [LARGE SCALE GENOMIC DNA]</scope>
    <source>
        <strain evidence="10 11">Y6</strain>
    </source>
</reference>
<dbReference type="CDD" id="cd00209">
    <property type="entry name" value="DHFR"/>
    <property type="match status" value="1"/>
</dbReference>
<feature type="domain" description="DHFR" evidence="9">
    <location>
        <begin position="16"/>
        <end position="171"/>
    </location>
</feature>
<evidence type="ECO:0000256" key="2">
    <source>
        <dbReference type="ARBA" id="ARBA00009539"/>
    </source>
</evidence>
<evidence type="ECO:0000256" key="5">
    <source>
        <dbReference type="ARBA" id="ARBA00022857"/>
    </source>
</evidence>
<evidence type="ECO:0000256" key="8">
    <source>
        <dbReference type="RuleBase" id="RU004474"/>
    </source>
</evidence>
<evidence type="ECO:0000313" key="10">
    <source>
        <dbReference type="EMBL" id="MBE7325660.1"/>
    </source>
</evidence>
<dbReference type="InterPro" id="IPR024072">
    <property type="entry name" value="DHFR-like_dom_sf"/>
</dbReference>
<organism evidence="10 11">
    <name type="scientific">Nocardioides malaquae</name>
    <dbReference type="NCBI Taxonomy" id="2773426"/>
    <lineage>
        <taxon>Bacteria</taxon>
        <taxon>Bacillati</taxon>
        <taxon>Actinomycetota</taxon>
        <taxon>Actinomycetes</taxon>
        <taxon>Propionibacteriales</taxon>
        <taxon>Nocardioidaceae</taxon>
        <taxon>Nocardioides</taxon>
    </lineage>
</organism>
<dbReference type="Proteomes" id="UP000756387">
    <property type="component" value="Unassembled WGS sequence"/>
</dbReference>
<evidence type="ECO:0000256" key="6">
    <source>
        <dbReference type="ARBA" id="ARBA00023002"/>
    </source>
</evidence>
<dbReference type="PANTHER" id="PTHR48069:SF3">
    <property type="entry name" value="DIHYDROFOLATE REDUCTASE"/>
    <property type="match status" value="1"/>
</dbReference>
<dbReference type="PANTHER" id="PTHR48069">
    <property type="entry name" value="DIHYDROFOLATE REDUCTASE"/>
    <property type="match status" value="1"/>
</dbReference>
<accession>A0ABR9RVM7</accession>
<dbReference type="Gene3D" id="3.40.430.10">
    <property type="entry name" value="Dihydrofolate Reductase, subunit A"/>
    <property type="match status" value="1"/>
</dbReference>
<dbReference type="InterPro" id="IPR001796">
    <property type="entry name" value="DHFR_dom"/>
</dbReference>
<dbReference type="PROSITE" id="PS51330">
    <property type="entry name" value="DHFR_2"/>
    <property type="match status" value="1"/>
</dbReference>
<evidence type="ECO:0000259" key="9">
    <source>
        <dbReference type="PROSITE" id="PS51330"/>
    </source>
</evidence>
<dbReference type="SUPFAM" id="SSF53597">
    <property type="entry name" value="Dihydrofolate reductase-like"/>
    <property type="match status" value="1"/>
</dbReference>
<comment type="pathway">
    <text evidence="1 7">Cofactor biosynthesis; tetrahydrofolate biosynthesis; 5,6,7,8-tetrahydrofolate from 7,8-dihydrofolate: step 1/1.</text>
</comment>
<dbReference type="PROSITE" id="PS00075">
    <property type="entry name" value="DHFR_1"/>
    <property type="match status" value="1"/>
</dbReference>
<evidence type="ECO:0000256" key="7">
    <source>
        <dbReference type="PIRNR" id="PIRNR000194"/>
    </source>
</evidence>
<dbReference type="InterPro" id="IPR017925">
    <property type="entry name" value="DHFR_CS"/>
</dbReference>
<comment type="similarity">
    <text evidence="2 7 8">Belongs to the dihydrofolate reductase family.</text>
</comment>
<gene>
    <name evidence="10" type="ORF">IEQ44_13490</name>
</gene>
<keyword evidence="5 7" id="KW-0521">NADP</keyword>